<keyword evidence="4" id="KW-0732">Signal</keyword>
<keyword evidence="5" id="KW-1133">Transmembrane helix</keyword>
<organism evidence="6 7">
    <name type="scientific">Limosilactobacillus oris DSM 4864</name>
    <dbReference type="NCBI Taxonomy" id="1423779"/>
    <lineage>
        <taxon>Bacteria</taxon>
        <taxon>Bacillati</taxon>
        <taxon>Bacillota</taxon>
        <taxon>Bacilli</taxon>
        <taxon>Lactobacillales</taxon>
        <taxon>Lactobacillaceae</taxon>
        <taxon>Limosilactobacillus</taxon>
    </lineage>
</organism>
<evidence type="ECO:0000256" key="3">
    <source>
        <dbReference type="ARBA" id="ARBA00022723"/>
    </source>
</evidence>
<dbReference type="RefSeq" id="WP_056984595.1">
    <property type="nucleotide sequence ID" value="NZ_AZGE01000017.1"/>
</dbReference>
<evidence type="ECO:0000256" key="1">
    <source>
        <dbReference type="ARBA" id="ARBA00004196"/>
    </source>
</evidence>
<evidence type="ECO:0000313" key="7">
    <source>
        <dbReference type="Proteomes" id="UP000050973"/>
    </source>
</evidence>
<dbReference type="Pfam" id="PF01297">
    <property type="entry name" value="ZnuA"/>
    <property type="match status" value="1"/>
</dbReference>
<accession>A0A0R1WH92</accession>
<comment type="subcellular location">
    <subcellularLocation>
        <location evidence="1">Cell envelope</location>
    </subcellularLocation>
</comment>
<gene>
    <name evidence="6" type="ORF">FC49_GL000585</name>
</gene>
<evidence type="ECO:0000256" key="4">
    <source>
        <dbReference type="ARBA" id="ARBA00022729"/>
    </source>
</evidence>
<evidence type="ECO:0000256" key="2">
    <source>
        <dbReference type="ARBA" id="ARBA00022448"/>
    </source>
</evidence>
<dbReference type="GO" id="GO:0030001">
    <property type="term" value="P:metal ion transport"/>
    <property type="evidence" value="ECO:0007669"/>
    <property type="project" value="InterPro"/>
</dbReference>
<keyword evidence="5" id="KW-0812">Transmembrane</keyword>
<dbReference type="Proteomes" id="UP000050973">
    <property type="component" value="Unassembled WGS sequence"/>
</dbReference>
<dbReference type="PANTHER" id="PTHR42953:SF1">
    <property type="entry name" value="METAL-BINDING PROTEIN HI_0362-RELATED"/>
    <property type="match status" value="1"/>
</dbReference>
<dbReference type="PANTHER" id="PTHR42953">
    <property type="entry name" value="HIGH-AFFINITY ZINC UPTAKE SYSTEM PROTEIN ZNUA-RELATED"/>
    <property type="match status" value="1"/>
</dbReference>
<protein>
    <submittedName>
        <fullName evidence="6">Abc transporter, substrate-binding protein</fullName>
    </submittedName>
</protein>
<keyword evidence="5" id="KW-0472">Membrane</keyword>
<comment type="caution">
    <text evidence="6">The sequence shown here is derived from an EMBL/GenBank/DDBJ whole genome shotgun (WGS) entry which is preliminary data.</text>
</comment>
<sequence>MRKYWIGVSGLIGLLAIVFLLALIPRQNFGRQQKPIRVVASLDFYGEVAQEVAGKYGQVTTIINSAAVDPHDYQPGTQQAREMGTANLVIQNGLGYDHWLTKLVQGSSNGRVTTIDVARQVAGKKAGDNEHVWYQPTTIKRLTQQLADQYSKLDPAHATYYHRQARAYLQSLQPLDQTIAQAKRGVGTKRAVAVSEPVFDYALTNLGYQVIDSHFAKAVEDGNDPSPQDIAALQAAIKNHQIAFFVENAQADDRIVNNLVKLARQHGVPVLKVTESKPNGLSYEQWMTKQYQQLIRIQEKED</sequence>
<dbReference type="Gene3D" id="3.40.50.1980">
    <property type="entry name" value="Nitrogenase molybdenum iron protein domain"/>
    <property type="match status" value="2"/>
</dbReference>
<dbReference type="EMBL" id="AZGE01000017">
    <property type="protein sequence ID" value="KRM15035.1"/>
    <property type="molecule type" value="Genomic_DNA"/>
</dbReference>
<dbReference type="InterPro" id="IPR050492">
    <property type="entry name" value="Bact_metal-bind_prot9"/>
</dbReference>
<dbReference type="SUPFAM" id="SSF53807">
    <property type="entry name" value="Helical backbone' metal receptor"/>
    <property type="match status" value="1"/>
</dbReference>
<evidence type="ECO:0000256" key="5">
    <source>
        <dbReference type="SAM" id="Phobius"/>
    </source>
</evidence>
<keyword evidence="3" id="KW-0479">Metal-binding</keyword>
<dbReference type="AlphaFoldDB" id="A0A0R1WH92"/>
<keyword evidence="2" id="KW-0813">Transport</keyword>
<reference evidence="6 7" key="1">
    <citation type="journal article" date="2015" name="Genome Announc.">
        <title>Expanding the biotechnology potential of lactobacilli through comparative genomics of 213 strains and associated genera.</title>
        <authorList>
            <person name="Sun Z."/>
            <person name="Harris H.M."/>
            <person name="McCann A."/>
            <person name="Guo C."/>
            <person name="Argimon S."/>
            <person name="Zhang W."/>
            <person name="Yang X."/>
            <person name="Jeffery I.B."/>
            <person name="Cooney J.C."/>
            <person name="Kagawa T.F."/>
            <person name="Liu W."/>
            <person name="Song Y."/>
            <person name="Salvetti E."/>
            <person name="Wrobel A."/>
            <person name="Rasinkangas P."/>
            <person name="Parkhill J."/>
            <person name="Rea M.C."/>
            <person name="O'Sullivan O."/>
            <person name="Ritari J."/>
            <person name="Douillard F.P."/>
            <person name="Paul Ross R."/>
            <person name="Yang R."/>
            <person name="Briner A.E."/>
            <person name="Felis G.E."/>
            <person name="de Vos W.M."/>
            <person name="Barrangou R."/>
            <person name="Klaenhammer T.R."/>
            <person name="Caufield P.W."/>
            <person name="Cui Y."/>
            <person name="Zhang H."/>
            <person name="O'Toole P.W."/>
        </authorList>
    </citation>
    <scope>NUCLEOTIDE SEQUENCE [LARGE SCALE GENOMIC DNA]</scope>
    <source>
        <strain evidence="6 7">DSM 4864</strain>
    </source>
</reference>
<dbReference type="InterPro" id="IPR006127">
    <property type="entry name" value="ZnuA-like"/>
</dbReference>
<proteinExistence type="predicted"/>
<feature type="transmembrane region" description="Helical" evidence="5">
    <location>
        <begin position="6"/>
        <end position="24"/>
    </location>
</feature>
<dbReference type="GO" id="GO:0046872">
    <property type="term" value="F:metal ion binding"/>
    <property type="evidence" value="ECO:0007669"/>
    <property type="project" value="UniProtKB-KW"/>
</dbReference>
<dbReference type="GO" id="GO:0030313">
    <property type="term" value="C:cell envelope"/>
    <property type="evidence" value="ECO:0007669"/>
    <property type="project" value="UniProtKB-SubCell"/>
</dbReference>
<name>A0A0R1WH92_9LACO</name>
<evidence type="ECO:0000313" key="6">
    <source>
        <dbReference type="EMBL" id="KRM15035.1"/>
    </source>
</evidence>
<dbReference type="PATRIC" id="fig|1423779.3.peg.594"/>